<dbReference type="EMBL" id="JANYMP010000014">
    <property type="protein sequence ID" value="MCS7480643.1"/>
    <property type="molecule type" value="Genomic_DNA"/>
</dbReference>
<keyword evidence="2" id="KW-1185">Reference proteome</keyword>
<dbReference type="RefSeq" id="WP_259626130.1">
    <property type="nucleotide sequence ID" value="NZ_JANYMP010000014.1"/>
</dbReference>
<reference evidence="1" key="1">
    <citation type="submission" date="2022-08" db="EMBL/GenBank/DDBJ databases">
        <authorList>
            <person name="Tistechok S."/>
            <person name="Samborskyy M."/>
            <person name="Roman I."/>
        </authorList>
    </citation>
    <scope>NUCLEOTIDE SEQUENCE</scope>
    <source>
        <strain evidence="1">DSM 103496</strain>
    </source>
</reference>
<dbReference type="Proteomes" id="UP001141259">
    <property type="component" value="Unassembled WGS sequence"/>
</dbReference>
<evidence type="ECO:0000313" key="2">
    <source>
        <dbReference type="Proteomes" id="UP001141259"/>
    </source>
</evidence>
<sequence>MARLNTTGKLTFLRVHDVGTGFGPPADFIDTEAVLKINTEPARAMGFQLRNDGNRVARQGMLDLLRDAFANNLTVSVDYDIDAGRQNGVAMRVALVK</sequence>
<evidence type="ECO:0000313" key="1">
    <source>
        <dbReference type="EMBL" id="MCS7480643.1"/>
    </source>
</evidence>
<protein>
    <submittedName>
        <fullName evidence="1">Uncharacterized protein</fullName>
    </submittedName>
</protein>
<organism evidence="1 2">
    <name type="scientific">Umezawaea endophytica</name>
    <dbReference type="NCBI Taxonomy" id="1654476"/>
    <lineage>
        <taxon>Bacteria</taxon>
        <taxon>Bacillati</taxon>
        <taxon>Actinomycetota</taxon>
        <taxon>Actinomycetes</taxon>
        <taxon>Pseudonocardiales</taxon>
        <taxon>Pseudonocardiaceae</taxon>
        <taxon>Umezawaea</taxon>
    </lineage>
</organism>
<accession>A0A9X3A3Z0</accession>
<name>A0A9X3A3Z0_9PSEU</name>
<gene>
    <name evidence="1" type="ORF">NZH93_27630</name>
</gene>
<proteinExistence type="predicted"/>
<dbReference type="AlphaFoldDB" id="A0A9X3A3Z0"/>
<comment type="caution">
    <text evidence="1">The sequence shown here is derived from an EMBL/GenBank/DDBJ whole genome shotgun (WGS) entry which is preliminary data.</text>
</comment>